<proteinExistence type="predicted"/>
<dbReference type="OrthoDB" id="6260839at2759"/>
<dbReference type="WBParaSite" id="ECPE_0000450301-mRNA-1">
    <property type="protein sequence ID" value="ECPE_0000450301-mRNA-1"/>
    <property type="gene ID" value="ECPE_0000450301"/>
</dbReference>
<feature type="region of interest" description="Disordered" evidence="1">
    <location>
        <begin position="124"/>
        <end position="155"/>
    </location>
</feature>
<organism evidence="4">
    <name type="scientific">Echinostoma caproni</name>
    <dbReference type="NCBI Taxonomy" id="27848"/>
    <lineage>
        <taxon>Eukaryota</taxon>
        <taxon>Metazoa</taxon>
        <taxon>Spiralia</taxon>
        <taxon>Lophotrochozoa</taxon>
        <taxon>Platyhelminthes</taxon>
        <taxon>Trematoda</taxon>
        <taxon>Digenea</taxon>
        <taxon>Plagiorchiida</taxon>
        <taxon>Echinostomata</taxon>
        <taxon>Echinostomatoidea</taxon>
        <taxon>Echinostomatidae</taxon>
        <taxon>Echinostoma</taxon>
    </lineage>
</organism>
<evidence type="ECO:0000313" key="4">
    <source>
        <dbReference type="WBParaSite" id="ECPE_0000450301-mRNA-1"/>
    </source>
</evidence>
<sequence>MQPCPNVSKPASLRPPSSVSLLAEQLKSSSLNEANPGVGSVWWSQSHADGFVGVLADAPVPMSCDVCDSGTVHEHPRSHGNGRCCVLCMSSIGGSELPLRPGDTNSSTRPTNLVPRVPAALSTNGTTGELFGTSPYAPSSVSSQGQSEPEEEEMDSYSDHSQLCCLFRSYVGSTVDREIVPVAIFFLTSATNPRCSHLSKNSASAPTTAPVYTPYHNNHNPINNTSTSRSSLAFNTTCVGTSFIPSFNVSPSNQNRLSLDKTALWSITTPCSCQAHLLPAKRACRSLSASASAQQQHQQLHSHHNHATFYLCGQTRSNRHSQLIEAHLFESHFSTLPRPIAIRPTPTSKSASTEQSSNTDQLSVGGINGSKSNSSGVMLRASKQREYCYGSRLSWHHPVFSSGLGAKAQHPSYGVHFACSSHSCTAATRATTVSTAGASMMMASGDGPGNAAGSQPPCSGDMCSGRMCKQRVNESMTCASCIFPNSPRACSGIW</sequence>
<evidence type="ECO:0000313" key="2">
    <source>
        <dbReference type="EMBL" id="VDP72775.1"/>
    </source>
</evidence>
<dbReference type="Proteomes" id="UP000272942">
    <property type="component" value="Unassembled WGS sequence"/>
</dbReference>
<feature type="region of interest" description="Disordered" evidence="1">
    <location>
        <begin position="339"/>
        <end position="376"/>
    </location>
</feature>
<dbReference type="EMBL" id="UZAN01041358">
    <property type="protein sequence ID" value="VDP72775.1"/>
    <property type="molecule type" value="Genomic_DNA"/>
</dbReference>
<reference evidence="2 3" key="2">
    <citation type="submission" date="2018-11" db="EMBL/GenBank/DDBJ databases">
        <authorList>
            <consortium name="Pathogen Informatics"/>
        </authorList>
    </citation>
    <scope>NUCLEOTIDE SEQUENCE [LARGE SCALE GENOMIC DNA]</scope>
    <source>
        <strain evidence="2 3">Egypt</strain>
    </source>
</reference>
<dbReference type="AlphaFoldDB" id="A0A183AC06"/>
<accession>A0A183AC06</accession>
<name>A0A183AC06_9TREM</name>
<keyword evidence="3" id="KW-1185">Reference proteome</keyword>
<evidence type="ECO:0000313" key="3">
    <source>
        <dbReference type="Proteomes" id="UP000272942"/>
    </source>
</evidence>
<evidence type="ECO:0000256" key="1">
    <source>
        <dbReference type="SAM" id="MobiDB-lite"/>
    </source>
</evidence>
<feature type="compositionally biased region" description="Low complexity" evidence="1">
    <location>
        <begin position="363"/>
        <end position="376"/>
    </location>
</feature>
<gene>
    <name evidence="2" type="ORF">ECPE_LOCUS4491</name>
</gene>
<reference evidence="4" key="1">
    <citation type="submission" date="2016-06" db="UniProtKB">
        <authorList>
            <consortium name="WormBaseParasite"/>
        </authorList>
    </citation>
    <scope>IDENTIFICATION</scope>
</reference>
<feature type="compositionally biased region" description="Polar residues" evidence="1">
    <location>
        <begin position="345"/>
        <end position="362"/>
    </location>
</feature>
<protein>
    <submittedName>
        <fullName evidence="4">GATA-type domain-containing protein</fullName>
    </submittedName>
</protein>